<gene>
    <name evidence="2" type="ORF">CIG75_07005</name>
</gene>
<dbReference type="KEGG" id="tab:CIG75_07005"/>
<keyword evidence="1" id="KW-0812">Transmembrane</keyword>
<feature type="transmembrane region" description="Helical" evidence="1">
    <location>
        <begin position="12"/>
        <end position="30"/>
    </location>
</feature>
<dbReference type="RefSeq" id="WP_094235997.1">
    <property type="nucleotide sequence ID" value="NZ_CP022657.1"/>
</dbReference>
<evidence type="ECO:0000313" key="3">
    <source>
        <dbReference type="Proteomes" id="UP000214688"/>
    </source>
</evidence>
<evidence type="ECO:0000313" key="2">
    <source>
        <dbReference type="EMBL" id="ASS74747.1"/>
    </source>
</evidence>
<dbReference type="EMBL" id="CP022657">
    <property type="protein sequence ID" value="ASS74747.1"/>
    <property type="molecule type" value="Genomic_DNA"/>
</dbReference>
<organism evidence="2 3">
    <name type="scientific">Tumebacillus algifaecis</name>
    <dbReference type="NCBI Taxonomy" id="1214604"/>
    <lineage>
        <taxon>Bacteria</taxon>
        <taxon>Bacillati</taxon>
        <taxon>Bacillota</taxon>
        <taxon>Bacilli</taxon>
        <taxon>Bacillales</taxon>
        <taxon>Alicyclobacillaceae</taxon>
        <taxon>Tumebacillus</taxon>
    </lineage>
</organism>
<proteinExistence type="predicted"/>
<keyword evidence="3" id="KW-1185">Reference proteome</keyword>
<dbReference type="OrthoDB" id="9787815at2"/>
<protein>
    <submittedName>
        <fullName evidence="2">Uncharacterized protein</fullName>
    </submittedName>
</protein>
<feature type="transmembrane region" description="Helical" evidence="1">
    <location>
        <begin position="77"/>
        <end position="96"/>
    </location>
</feature>
<sequence length="138" mass="15278">MQLFIQKASTTFLTILVTGLVFMLSLDLTGSPLNVEDMRWQYLLIGIAYGAPFVIFIGLPLSIFVDQLLKVHPVLSYLIYVGTGGAVGAAILTDGFQFTSGFSLWNVIMLSSMLSATSFYLIDRLMCRVLNRRSGDRI</sequence>
<name>A0A223D057_9BACL</name>
<evidence type="ECO:0000256" key="1">
    <source>
        <dbReference type="SAM" id="Phobius"/>
    </source>
</evidence>
<accession>A0A223D057</accession>
<feature type="transmembrane region" description="Helical" evidence="1">
    <location>
        <begin position="42"/>
        <end position="65"/>
    </location>
</feature>
<keyword evidence="1" id="KW-0472">Membrane</keyword>
<keyword evidence="1" id="KW-1133">Transmembrane helix</keyword>
<dbReference type="AlphaFoldDB" id="A0A223D057"/>
<dbReference type="Proteomes" id="UP000214688">
    <property type="component" value="Chromosome"/>
</dbReference>
<reference evidence="2 3" key="1">
    <citation type="journal article" date="2015" name="Int. J. Syst. Evol. Microbiol.">
        <title>Tumebacillus algifaecis sp. nov., isolated from decomposing algal scum.</title>
        <authorList>
            <person name="Wu Y.F."/>
            <person name="Zhang B."/>
            <person name="Xing P."/>
            <person name="Wu Q.L."/>
            <person name="Liu S.J."/>
        </authorList>
    </citation>
    <scope>NUCLEOTIDE SEQUENCE [LARGE SCALE GENOMIC DNA]</scope>
    <source>
        <strain evidence="2 3">THMBR28</strain>
    </source>
</reference>
<feature type="transmembrane region" description="Helical" evidence="1">
    <location>
        <begin position="102"/>
        <end position="122"/>
    </location>
</feature>